<evidence type="ECO:0000313" key="1">
    <source>
        <dbReference type="EMBL" id="JAP60296.1"/>
    </source>
</evidence>
<dbReference type="EMBL" id="GEEE01005979">
    <property type="protein sequence ID" value="JAP57246.1"/>
    <property type="molecule type" value="Transcribed_RNA"/>
</dbReference>
<sequence>MEDQFAAFHSWVNCLNKPLTNPGTSLLRISDAISIGDRGLVASRKIKPNQCILSITIADPRLLLTPNRAWSLLALCDCGAVDINSYNRVEPMDALVIFFLHLQLASLRCSECCILLPLWRPYLEVLPSHFTDVAFISIRQPDIYARVLSMLPSDMRFAFTKQCSRVHTAFERLFGNGRSQSQPQPHMLHNFAWAWSLVNSRCVYCKLTQEVDASTPGFPLLGQQAFKQKKYCKLSSHKPSDLAIVPFFDLFNHSPAVSVKLHIDGDCMRLSSSGGSLSGDQVCHLPSF</sequence>
<dbReference type="PANTHER" id="PTHR13271">
    <property type="entry name" value="UNCHARACTERIZED PUTATIVE METHYLTRANSFERASE"/>
    <property type="match status" value="1"/>
</dbReference>
<reference evidence="1" key="1">
    <citation type="submission" date="2016-01" db="EMBL/GenBank/DDBJ databases">
        <title>Reference transcriptome for the parasite Schistocephalus solidus: insights into the molecular evolution of parasitism.</title>
        <authorList>
            <person name="Hebert F.O."/>
            <person name="Grambauer S."/>
            <person name="Barber I."/>
            <person name="Landry C.R."/>
            <person name="Aubin-Horth N."/>
        </authorList>
    </citation>
    <scope>NUCLEOTIDE SEQUENCE</scope>
</reference>
<dbReference type="InterPro" id="IPR050600">
    <property type="entry name" value="SETD3_SETD6_MTase"/>
</dbReference>
<dbReference type="PANTHER" id="PTHR13271:SF151">
    <property type="entry name" value="SET DOMAIN-CONTAINING PROTEIN 4"/>
    <property type="match status" value="1"/>
</dbReference>
<proteinExistence type="predicted"/>
<name>A0A0V0J3I0_SCHSO</name>
<dbReference type="EMBL" id="GEEE01002929">
    <property type="protein sequence ID" value="JAP60296.1"/>
    <property type="molecule type" value="Transcribed_RNA"/>
</dbReference>
<dbReference type="AlphaFoldDB" id="A0A0V0J3I0"/>
<dbReference type="GO" id="GO:0016279">
    <property type="term" value="F:protein-lysine N-methyltransferase activity"/>
    <property type="evidence" value="ECO:0007669"/>
    <property type="project" value="TreeGrafter"/>
</dbReference>
<protein>
    <submittedName>
        <fullName evidence="1">SET domain-containing protein 4</fullName>
    </submittedName>
</protein>
<dbReference type="InterPro" id="IPR046341">
    <property type="entry name" value="SET_dom_sf"/>
</dbReference>
<dbReference type="SUPFAM" id="SSF82199">
    <property type="entry name" value="SET domain"/>
    <property type="match status" value="1"/>
</dbReference>
<dbReference type="Gene3D" id="3.90.1410.10">
    <property type="entry name" value="set domain protein methyltransferase, domain 1"/>
    <property type="match status" value="1"/>
</dbReference>
<accession>A0A0V0J3I0</accession>
<organism evidence="1">
    <name type="scientific">Schistocephalus solidus</name>
    <name type="common">Tapeworm</name>
    <dbReference type="NCBI Taxonomy" id="70667"/>
    <lineage>
        <taxon>Eukaryota</taxon>
        <taxon>Metazoa</taxon>
        <taxon>Spiralia</taxon>
        <taxon>Lophotrochozoa</taxon>
        <taxon>Platyhelminthes</taxon>
        <taxon>Cestoda</taxon>
        <taxon>Eucestoda</taxon>
        <taxon>Diphyllobothriidea</taxon>
        <taxon>Diphyllobothriidae</taxon>
        <taxon>Schistocephalus</taxon>
    </lineage>
</organism>
<gene>
    <name evidence="1" type="primary">SETD4</name>
    <name evidence="1" type="ORF">TR105162</name>
</gene>